<evidence type="ECO:0000256" key="1">
    <source>
        <dbReference type="SAM" id="MobiDB-lite"/>
    </source>
</evidence>
<dbReference type="Proteomes" id="UP001595891">
    <property type="component" value="Unassembled WGS sequence"/>
</dbReference>
<sequence>MVTPTNHDIPEEARPTRSGAPYWSRLRPPIFAATAAVLLASGGIGAAAASAASAPAPVPTPTASETPSETPSATPSETPTDTPTETPTETPTDTPTETPTEVPETPAPVVKIPAMGALASIGAMHGEFAVASEDGCASVTVVTQTGQATAVAEDSITVTSRDGYAKTYAVGDDTRVVTGRRGAEKIKQDDWVSVTAATENETANAAYVFDLTRPSRNLYRTKGWWYSGVTRSGKLRWRAPAACPTPSVTPTPTLSVTPPETPPATPSETPTVTPPETPTVTPSETPSVPPSETPAPEATPTVTVTVTVPPSP</sequence>
<name>A0ABV9EFS9_9ACTN</name>
<feature type="compositionally biased region" description="Low complexity" evidence="1">
    <location>
        <begin position="294"/>
        <end position="312"/>
    </location>
</feature>
<reference evidence="3" key="1">
    <citation type="journal article" date="2019" name="Int. J. Syst. Evol. Microbiol.">
        <title>The Global Catalogue of Microorganisms (GCM) 10K type strain sequencing project: providing services to taxonomists for standard genome sequencing and annotation.</title>
        <authorList>
            <consortium name="The Broad Institute Genomics Platform"/>
            <consortium name="The Broad Institute Genome Sequencing Center for Infectious Disease"/>
            <person name="Wu L."/>
            <person name="Ma J."/>
        </authorList>
    </citation>
    <scope>NUCLEOTIDE SEQUENCE [LARGE SCALE GENOMIC DNA]</scope>
    <source>
        <strain evidence="3">CCUG 49560</strain>
    </source>
</reference>
<gene>
    <name evidence="2" type="ORF">ACFO8L_12960</name>
</gene>
<protein>
    <submittedName>
        <fullName evidence="2">Uncharacterized protein</fullName>
    </submittedName>
</protein>
<comment type="caution">
    <text evidence="2">The sequence shown here is derived from an EMBL/GenBank/DDBJ whole genome shotgun (WGS) entry which is preliminary data.</text>
</comment>
<organism evidence="2 3">
    <name type="scientific">Sphaerisporangium corydalis</name>
    <dbReference type="NCBI Taxonomy" id="1441875"/>
    <lineage>
        <taxon>Bacteria</taxon>
        <taxon>Bacillati</taxon>
        <taxon>Actinomycetota</taxon>
        <taxon>Actinomycetes</taxon>
        <taxon>Streptosporangiales</taxon>
        <taxon>Streptosporangiaceae</taxon>
        <taxon>Sphaerisporangium</taxon>
    </lineage>
</organism>
<evidence type="ECO:0000313" key="3">
    <source>
        <dbReference type="Proteomes" id="UP001595891"/>
    </source>
</evidence>
<keyword evidence="3" id="KW-1185">Reference proteome</keyword>
<feature type="region of interest" description="Disordered" evidence="1">
    <location>
        <begin position="242"/>
        <end position="312"/>
    </location>
</feature>
<feature type="region of interest" description="Disordered" evidence="1">
    <location>
        <begin position="45"/>
        <end position="107"/>
    </location>
</feature>
<feature type="compositionally biased region" description="Low complexity" evidence="1">
    <location>
        <begin position="244"/>
        <end position="258"/>
    </location>
</feature>
<evidence type="ECO:0000313" key="2">
    <source>
        <dbReference type="EMBL" id="MFC4586994.1"/>
    </source>
</evidence>
<feature type="region of interest" description="Disordered" evidence="1">
    <location>
        <begin position="1"/>
        <end position="24"/>
    </location>
</feature>
<feature type="compositionally biased region" description="Low complexity" evidence="1">
    <location>
        <begin position="46"/>
        <end position="107"/>
    </location>
</feature>
<accession>A0ABV9EFS9</accession>
<dbReference type="EMBL" id="JBHSFN010000007">
    <property type="protein sequence ID" value="MFC4586994.1"/>
    <property type="molecule type" value="Genomic_DNA"/>
</dbReference>
<proteinExistence type="predicted"/>
<dbReference type="RefSeq" id="WP_262846985.1">
    <property type="nucleotide sequence ID" value="NZ_JANZYP010000055.1"/>
</dbReference>